<keyword evidence="6" id="KW-0378">Hydrolase</keyword>
<dbReference type="CDD" id="cd22763">
    <property type="entry name" value="OTUB1"/>
    <property type="match status" value="1"/>
</dbReference>
<gene>
    <name evidence="10" type="ORF">BV898_07791</name>
</gene>
<dbReference type="InterPro" id="IPR003323">
    <property type="entry name" value="OTU_dom"/>
</dbReference>
<evidence type="ECO:0000256" key="7">
    <source>
        <dbReference type="ARBA" id="ARBA00022807"/>
    </source>
</evidence>
<dbReference type="PANTHER" id="PTHR12931">
    <property type="entry name" value="UBIQUITIN THIOLESTERASE PROTEIN OTUB"/>
    <property type="match status" value="1"/>
</dbReference>
<dbReference type="Proteomes" id="UP000192578">
    <property type="component" value="Unassembled WGS sequence"/>
</dbReference>
<dbReference type="AlphaFoldDB" id="A0A1W0WSM5"/>
<evidence type="ECO:0000256" key="4">
    <source>
        <dbReference type="ARBA" id="ARBA00022670"/>
    </source>
</evidence>
<dbReference type="EMBL" id="MTYJ01000052">
    <property type="protein sequence ID" value="OQV18202.1"/>
    <property type="molecule type" value="Genomic_DNA"/>
</dbReference>
<dbReference type="SUPFAM" id="SSF54001">
    <property type="entry name" value="Cysteine proteinases"/>
    <property type="match status" value="1"/>
</dbReference>
<accession>A0A1W0WSM5</accession>
<dbReference type="GO" id="GO:0006508">
    <property type="term" value="P:proteolysis"/>
    <property type="evidence" value="ECO:0007669"/>
    <property type="project" value="UniProtKB-KW"/>
</dbReference>
<evidence type="ECO:0000256" key="6">
    <source>
        <dbReference type="ARBA" id="ARBA00022801"/>
    </source>
</evidence>
<proteinExistence type="inferred from homology"/>
<comment type="catalytic activity">
    <reaction evidence="1">
        <text>Thiol-dependent hydrolysis of ester, thioester, amide, peptide and isopeptide bonds formed by the C-terminal Gly of ubiquitin (a 76-residue protein attached to proteins as an intracellular targeting signal).</text>
        <dbReference type="EC" id="3.4.19.12"/>
    </reaction>
</comment>
<dbReference type="InterPro" id="IPR019400">
    <property type="entry name" value="Peptidase_C65_otubain"/>
</dbReference>
<feature type="compositionally biased region" description="Low complexity" evidence="8">
    <location>
        <begin position="42"/>
        <end position="55"/>
    </location>
</feature>
<keyword evidence="7" id="KW-0788">Thiol protease</keyword>
<evidence type="ECO:0000256" key="2">
    <source>
        <dbReference type="ARBA" id="ARBA00006579"/>
    </source>
</evidence>
<dbReference type="Pfam" id="PF10275">
    <property type="entry name" value="Peptidase_C65"/>
    <property type="match status" value="1"/>
</dbReference>
<evidence type="ECO:0000313" key="11">
    <source>
        <dbReference type="Proteomes" id="UP000192578"/>
    </source>
</evidence>
<feature type="region of interest" description="Disordered" evidence="8">
    <location>
        <begin position="1"/>
        <end position="105"/>
    </location>
</feature>
<dbReference type="InterPro" id="IPR038765">
    <property type="entry name" value="Papain-like_cys_pep_sf"/>
</dbReference>
<keyword evidence="11" id="KW-1185">Reference proteome</keyword>
<organism evidence="10 11">
    <name type="scientific">Hypsibius exemplaris</name>
    <name type="common">Freshwater tardigrade</name>
    <dbReference type="NCBI Taxonomy" id="2072580"/>
    <lineage>
        <taxon>Eukaryota</taxon>
        <taxon>Metazoa</taxon>
        <taxon>Ecdysozoa</taxon>
        <taxon>Tardigrada</taxon>
        <taxon>Eutardigrada</taxon>
        <taxon>Parachela</taxon>
        <taxon>Hypsibioidea</taxon>
        <taxon>Hypsibiidae</taxon>
        <taxon>Hypsibius</taxon>
    </lineage>
</organism>
<dbReference type="Gene3D" id="1.20.1300.20">
    <property type="entry name" value="Peptidase C65 Otubain, subdomain 2"/>
    <property type="match status" value="1"/>
</dbReference>
<keyword evidence="4" id="KW-0645">Protease</keyword>
<dbReference type="InterPro" id="IPR042468">
    <property type="entry name" value="Peptidase_C65_otubain_sub1"/>
</dbReference>
<dbReference type="InterPro" id="IPR042467">
    <property type="entry name" value="Peptidase_C65_otubain_sub2"/>
</dbReference>
<evidence type="ECO:0000256" key="8">
    <source>
        <dbReference type="SAM" id="MobiDB-lite"/>
    </source>
</evidence>
<evidence type="ECO:0000256" key="3">
    <source>
        <dbReference type="ARBA" id="ARBA00012759"/>
    </source>
</evidence>
<feature type="compositionally biased region" description="Polar residues" evidence="8">
    <location>
        <begin position="89"/>
        <end position="101"/>
    </location>
</feature>
<evidence type="ECO:0000313" key="10">
    <source>
        <dbReference type="EMBL" id="OQV18202.1"/>
    </source>
</evidence>
<name>A0A1W0WSM5_HYPEX</name>
<dbReference type="GO" id="GO:0004843">
    <property type="term" value="F:cysteine-type deubiquitinase activity"/>
    <property type="evidence" value="ECO:0007669"/>
    <property type="project" value="UniProtKB-EC"/>
</dbReference>
<dbReference type="GO" id="GO:0005634">
    <property type="term" value="C:nucleus"/>
    <property type="evidence" value="ECO:0007669"/>
    <property type="project" value="TreeGrafter"/>
</dbReference>
<dbReference type="GO" id="GO:0043130">
    <property type="term" value="F:ubiquitin binding"/>
    <property type="evidence" value="ECO:0007669"/>
    <property type="project" value="TreeGrafter"/>
</dbReference>
<dbReference type="GO" id="GO:0071108">
    <property type="term" value="P:protein K48-linked deubiquitination"/>
    <property type="evidence" value="ECO:0007669"/>
    <property type="project" value="TreeGrafter"/>
</dbReference>
<dbReference type="PROSITE" id="PS50802">
    <property type="entry name" value="OTU"/>
    <property type="match status" value="1"/>
</dbReference>
<feature type="domain" description="OTU" evidence="9">
    <location>
        <begin position="170"/>
        <end position="365"/>
    </location>
</feature>
<evidence type="ECO:0000256" key="1">
    <source>
        <dbReference type="ARBA" id="ARBA00000707"/>
    </source>
</evidence>
<comment type="caution">
    <text evidence="10">The sequence shown here is derived from an EMBL/GenBank/DDBJ whole genome shotgun (WGS) entry which is preliminary data.</text>
</comment>
<dbReference type="FunFam" id="1.20.1300.20:FF:000001">
    <property type="entry name" value="Ubiquitin thioesterase OTUB1"/>
    <property type="match status" value="1"/>
</dbReference>
<feature type="compositionally biased region" description="Polar residues" evidence="8">
    <location>
        <begin position="56"/>
        <end position="67"/>
    </location>
</feature>
<sequence>MAAPDLNGSFEEGSLPKKFKVNGNAVNGDGSSSNGGVGITYSEADSSNDVGSSSSQFPSYGPASNSQDGDDLLPSYPAWQLSADPTDYPSDSNEASTSSGSRGEPLKHMLDCVEHQYVDERTSKQMLDIENEIKLNVPFVAEKEDLSVLGDEYSDPVYIAKIMDLKSKYQWLRRTRGDGNCFYRSLGFSMFENFMRAGDKEKVEAMKRFMVECKDGLVELKYPALAIEDFMDVFNDQLTKVMETPTDEELLRIFQEQGSSDFIVVWLRFLTVLQLRREPEFYQNFIENHSSVVEFCQMEVEPMYKESDHIHIIAVASLLKIKIRVEYMDRGDSPTVIGHDFPEDDAVPEIYLLYRPGHYDILYRKDSD</sequence>
<reference evidence="11" key="1">
    <citation type="submission" date="2017-01" db="EMBL/GenBank/DDBJ databases">
        <title>Comparative genomics of anhydrobiosis in the tardigrade Hypsibius dujardini.</title>
        <authorList>
            <person name="Yoshida Y."/>
            <person name="Koutsovoulos G."/>
            <person name="Laetsch D."/>
            <person name="Stevens L."/>
            <person name="Kumar S."/>
            <person name="Horikawa D."/>
            <person name="Ishino K."/>
            <person name="Komine S."/>
            <person name="Tomita M."/>
            <person name="Blaxter M."/>
            <person name="Arakawa K."/>
        </authorList>
    </citation>
    <scope>NUCLEOTIDE SEQUENCE [LARGE SCALE GENOMIC DNA]</scope>
    <source>
        <strain evidence="11">Z151</strain>
    </source>
</reference>
<keyword evidence="5" id="KW-0833">Ubl conjugation pathway</keyword>
<evidence type="ECO:0000259" key="9">
    <source>
        <dbReference type="PROSITE" id="PS50802"/>
    </source>
</evidence>
<dbReference type="EC" id="3.4.19.12" evidence="3"/>
<protein>
    <recommendedName>
        <fullName evidence="3">ubiquitinyl hydrolase 1</fullName>
        <ecNumber evidence="3">3.4.19.12</ecNumber>
    </recommendedName>
</protein>
<evidence type="ECO:0000256" key="5">
    <source>
        <dbReference type="ARBA" id="ARBA00022786"/>
    </source>
</evidence>
<feature type="compositionally biased region" description="Low complexity" evidence="8">
    <location>
        <begin position="21"/>
        <end position="32"/>
    </location>
</feature>
<dbReference type="OrthoDB" id="18915at2759"/>
<comment type="similarity">
    <text evidence="2">Belongs to the peptidase C65 family.</text>
</comment>
<dbReference type="Gene3D" id="3.30.200.60">
    <property type="entry name" value="Peptidase C65 Otubain, subdomain 1"/>
    <property type="match status" value="1"/>
</dbReference>
<dbReference type="PANTHER" id="PTHR12931:SF15">
    <property type="entry name" value="UBIQUITIN THIOESTERASE OTUBAIN-LIKE"/>
    <property type="match status" value="1"/>
</dbReference>